<feature type="compositionally biased region" description="Polar residues" evidence="6">
    <location>
        <begin position="456"/>
        <end position="465"/>
    </location>
</feature>
<feature type="compositionally biased region" description="Polar residues" evidence="6">
    <location>
        <begin position="645"/>
        <end position="655"/>
    </location>
</feature>
<gene>
    <name evidence="8" type="ORF">LGLO00237_LOCUS18287</name>
</gene>
<dbReference type="Pfam" id="PF12796">
    <property type="entry name" value="Ank_2"/>
    <property type="match status" value="2"/>
</dbReference>
<dbReference type="PANTHER" id="PTHR24133">
    <property type="entry name" value="ANKYRIN DOMAIN-CONTAINING"/>
    <property type="match status" value="1"/>
</dbReference>
<feature type="repeat" description="ANK" evidence="4">
    <location>
        <begin position="171"/>
        <end position="203"/>
    </location>
</feature>
<dbReference type="PROSITE" id="PS50199">
    <property type="entry name" value="ZF_RANBP2_2"/>
    <property type="match status" value="1"/>
</dbReference>
<dbReference type="GO" id="GO:0008270">
    <property type="term" value="F:zinc ion binding"/>
    <property type="evidence" value="ECO:0007669"/>
    <property type="project" value="UniProtKB-KW"/>
</dbReference>
<dbReference type="Pfam" id="PF00023">
    <property type="entry name" value="Ank"/>
    <property type="match status" value="1"/>
</dbReference>
<dbReference type="InterPro" id="IPR036770">
    <property type="entry name" value="Ankyrin_rpt-contain_sf"/>
</dbReference>
<feature type="compositionally biased region" description="Basic and acidic residues" evidence="6">
    <location>
        <begin position="1090"/>
        <end position="1104"/>
    </location>
</feature>
<dbReference type="PROSITE" id="PS01358">
    <property type="entry name" value="ZF_RANBP2_1"/>
    <property type="match status" value="1"/>
</dbReference>
<name>A0A7S4DRM5_9EUKA</name>
<evidence type="ECO:0000259" key="7">
    <source>
        <dbReference type="PROSITE" id="PS50199"/>
    </source>
</evidence>
<feature type="region of interest" description="Disordered" evidence="6">
    <location>
        <begin position="1060"/>
        <end position="1310"/>
    </location>
</feature>
<evidence type="ECO:0000256" key="3">
    <source>
        <dbReference type="ARBA" id="ARBA00022833"/>
    </source>
</evidence>
<keyword evidence="3" id="KW-0862">Zinc</keyword>
<keyword evidence="2 5" id="KW-0863">Zinc-finger</keyword>
<evidence type="ECO:0000256" key="1">
    <source>
        <dbReference type="ARBA" id="ARBA00022723"/>
    </source>
</evidence>
<dbReference type="InterPro" id="IPR001876">
    <property type="entry name" value="Znf_RanBP2"/>
</dbReference>
<evidence type="ECO:0000256" key="5">
    <source>
        <dbReference type="PROSITE-ProRule" id="PRU00322"/>
    </source>
</evidence>
<reference evidence="8" key="1">
    <citation type="submission" date="2021-01" db="EMBL/GenBank/DDBJ databases">
        <authorList>
            <person name="Corre E."/>
            <person name="Pelletier E."/>
            <person name="Niang G."/>
            <person name="Scheremetjew M."/>
            <person name="Finn R."/>
            <person name="Kale V."/>
            <person name="Holt S."/>
            <person name="Cochrane G."/>
            <person name="Meng A."/>
            <person name="Brown T."/>
            <person name="Cohen L."/>
        </authorList>
    </citation>
    <scope>NUCLEOTIDE SEQUENCE</scope>
    <source>
        <strain evidence="8">CCCM811</strain>
    </source>
</reference>
<feature type="compositionally biased region" description="Basic and acidic residues" evidence="6">
    <location>
        <begin position="833"/>
        <end position="853"/>
    </location>
</feature>
<feature type="compositionally biased region" description="Basic residues" evidence="6">
    <location>
        <begin position="305"/>
        <end position="315"/>
    </location>
</feature>
<proteinExistence type="predicted"/>
<feature type="repeat" description="ANK" evidence="4">
    <location>
        <begin position="37"/>
        <end position="69"/>
    </location>
</feature>
<feature type="compositionally biased region" description="Basic and acidic residues" evidence="6">
    <location>
        <begin position="886"/>
        <end position="1025"/>
    </location>
</feature>
<evidence type="ECO:0000256" key="2">
    <source>
        <dbReference type="ARBA" id="ARBA00022771"/>
    </source>
</evidence>
<dbReference type="PROSITE" id="PS50088">
    <property type="entry name" value="ANK_REPEAT"/>
    <property type="match status" value="6"/>
</dbReference>
<feature type="repeat" description="ANK" evidence="4">
    <location>
        <begin position="104"/>
        <end position="136"/>
    </location>
</feature>
<feature type="repeat" description="ANK" evidence="4">
    <location>
        <begin position="138"/>
        <end position="170"/>
    </location>
</feature>
<accession>A0A7S4DRM5</accession>
<protein>
    <recommendedName>
        <fullName evidence="7">RanBP2-type domain-containing protein</fullName>
    </recommendedName>
</protein>
<feature type="compositionally biased region" description="Basic residues" evidence="6">
    <location>
        <begin position="1152"/>
        <end position="1162"/>
    </location>
</feature>
<feature type="compositionally biased region" description="Polar residues" evidence="6">
    <location>
        <begin position="1180"/>
        <end position="1194"/>
    </location>
</feature>
<feature type="compositionally biased region" description="Basic and acidic residues" evidence="6">
    <location>
        <begin position="295"/>
        <end position="304"/>
    </location>
</feature>
<dbReference type="InterPro" id="IPR002110">
    <property type="entry name" value="Ankyrin_rpt"/>
</dbReference>
<evidence type="ECO:0000256" key="4">
    <source>
        <dbReference type="PROSITE-ProRule" id="PRU00023"/>
    </source>
</evidence>
<dbReference type="PROSITE" id="PS50297">
    <property type="entry name" value="ANK_REP_REGION"/>
    <property type="match status" value="5"/>
</dbReference>
<feature type="compositionally biased region" description="Basic and acidic residues" evidence="6">
    <location>
        <begin position="1117"/>
        <end position="1127"/>
    </location>
</feature>
<feature type="repeat" description="ANK" evidence="4">
    <location>
        <begin position="71"/>
        <end position="103"/>
    </location>
</feature>
<dbReference type="EMBL" id="HBIV01025481">
    <property type="protein sequence ID" value="CAE0666675.1"/>
    <property type="molecule type" value="Transcribed_RNA"/>
</dbReference>
<feature type="region of interest" description="Disordered" evidence="6">
    <location>
        <begin position="384"/>
        <end position="1044"/>
    </location>
</feature>
<dbReference type="Gene3D" id="1.25.40.20">
    <property type="entry name" value="Ankyrin repeat-containing domain"/>
    <property type="match status" value="2"/>
</dbReference>
<feature type="compositionally biased region" description="Basic and acidic residues" evidence="6">
    <location>
        <begin position="763"/>
        <end position="815"/>
    </location>
</feature>
<keyword evidence="1" id="KW-0479">Metal-binding</keyword>
<dbReference type="Pfam" id="PF00641">
    <property type="entry name" value="Zn_ribbon_RanBP"/>
    <property type="match status" value="1"/>
</dbReference>
<dbReference type="SUPFAM" id="SSF48403">
    <property type="entry name" value="Ankyrin repeat"/>
    <property type="match status" value="1"/>
</dbReference>
<feature type="domain" description="RanBP2-type" evidence="7">
    <location>
        <begin position="328"/>
        <end position="357"/>
    </location>
</feature>
<sequence>MMTKEIGRQLLRSALDGDSEKVRNLLATGCSINHDTKGATPLMHASRRGNDAVVRILLDKGADLEMHDKEQGWTALMFAVRFGKSRVARMLLQAGASTKSLSKDEFSALIIAARYGQEECVKLLIEANADLNHQCKIHKWTALMFGARFGYAGIVQRLVDAGADLRKANNDEFPPLSLATYFGNLEVVRILMDARADVEQKNKDGDTPLFIASRRGKFEILDLFLENGANVHARNNYGQNLRRICQDWKQLKKILKQRKINGTPSMNNRNRTTKRKANTANTLPNRKKAKHMNGHARESVEAKGKPVKKSHKKKMRYEEASESRGDDSKETWQCSQCTLENPAESVKCMVCGYKKKRKAFLAKGADPKDEAVKFHQMQAEAMILNSKDTGRRGTVHSRANVHGTRGSPDGGLLQQKSKPNRRHFRPSHNSEHPHQRTSPPGRPQAKVEELDDKPLSDSTSKSPTLSRMDAELSGHRIPLEGAGNKRRHPGKPMITLPRNLPTCGHAKKVRRHPGTPVTPRDVGSIPQPSRAKKLGGDKQKKPSPRSPQTLEALKKKPQGWGERASEMKKKVGMKSPKSPKSPKVDFKQKPSPRSPKSPKSPKIEKTKKPIQRHPLSAKPSKLGLKNVSGKMQHTKLGSKVDPQNMKLNLNKTNPNGPKPGKFSLKNTHSPKPIKLIPKNPKSSPVSPKLGKLNLKNQKSSPLSPKPAQKSGHKISAVVSKNAKASERPKATLVSAAEPMDDSVKRPPESRNPGGKKGALQKDTNPRKDPGPIEAAKDKEIKKSKEPQGNEASKADRHAQGDKGHSKDHQKTDSEGSSKASAHVESSSTKNKPFSRDVKQERIADNEKRLDKESHKSKKVVISRELVDFTGGKGALPKKLSVPKAFGDARKFSDMRKFNDPKKSGDSRKPNHPKKLSDPKKPIEPKKPADPKKSCDAKKLGDPKKPSDPKKTGEPKKLDDPRKLNEPKRSGDPKKCSDPKKFGDPKRHSDPKLPSEPKKVAEPKKVHESKKVTESKKVEMKKEPRHTSAGAVQMKVKSPVTAKVKPKHAITFSKTAAKIPLNSKKSLHQKAAPLRPKNAVVNGIRLKKRKRDDQGKEEAGAKEKSGSVSGMVKRKKKLSSEHQGDRRVITPVSNGIGTSGKKAKSEFAQPKKYMQKIAKHHAGALKDSKKLGLNRPDSFTKKSIATSQRAPNSSDPHPDIKKLPKVGIVKRPKKLVHSKEAKSHGKVVGLSSKKLHIKKVRPSDRVSNKAKLSNAVAGSETSTRFQNPKPKIAARAKEELDLSDISSESSDDDVSLSTLATGLVPPKPKKT</sequence>
<dbReference type="Gene3D" id="4.10.1060.10">
    <property type="entry name" value="Zinc finger, RanBP2-type"/>
    <property type="match status" value="1"/>
</dbReference>
<feature type="compositionally biased region" description="Basic and acidic residues" evidence="6">
    <location>
        <begin position="445"/>
        <end position="455"/>
    </location>
</feature>
<organism evidence="8">
    <name type="scientific">Lotharella globosa</name>
    <dbReference type="NCBI Taxonomy" id="91324"/>
    <lineage>
        <taxon>Eukaryota</taxon>
        <taxon>Sar</taxon>
        <taxon>Rhizaria</taxon>
        <taxon>Cercozoa</taxon>
        <taxon>Chlorarachniophyceae</taxon>
        <taxon>Lotharella</taxon>
    </lineage>
</organism>
<feature type="compositionally biased region" description="Basic and acidic residues" evidence="6">
    <location>
        <begin position="316"/>
        <end position="330"/>
    </location>
</feature>
<feature type="repeat" description="ANK" evidence="4">
    <location>
        <begin position="204"/>
        <end position="236"/>
    </location>
</feature>
<feature type="compositionally biased region" description="Low complexity" evidence="6">
    <location>
        <begin position="816"/>
        <end position="827"/>
    </location>
</feature>
<evidence type="ECO:0000256" key="6">
    <source>
        <dbReference type="SAM" id="MobiDB-lite"/>
    </source>
</evidence>
<dbReference type="SMART" id="SM00248">
    <property type="entry name" value="ANK"/>
    <property type="match status" value="6"/>
</dbReference>
<keyword evidence="4" id="KW-0040">ANK repeat</keyword>
<dbReference type="PANTHER" id="PTHR24133:SF40">
    <property type="entry name" value="ANKYRIN REPEAT DOMAIN 44"/>
    <property type="match status" value="1"/>
</dbReference>
<feature type="compositionally biased region" description="Basic and acidic residues" evidence="6">
    <location>
        <begin position="468"/>
        <end position="478"/>
    </location>
</feature>
<feature type="region of interest" description="Disordered" evidence="6">
    <location>
        <begin position="261"/>
        <end position="331"/>
    </location>
</feature>
<dbReference type="InterPro" id="IPR052391">
    <property type="entry name" value="E3_Ligase-Neurotoxin"/>
</dbReference>
<feature type="compositionally biased region" description="Low complexity" evidence="6">
    <location>
        <begin position="669"/>
        <end position="688"/>
    </location>
</feature>
<evidence type="ECO:0000313" key="8">
    <source>
        <dbReference type="EMBL" id="CAE0666675.1"/>
    </source>
</evidence>
<dbReference type="SMART" id="SM00547">
    <property type="entry name" value="ZnF_RBZ"/>
    <property type="match status" value="1"/>
</dbReference>
<feature type="compositionally biased region" description="Basic residues" evidence="6">
    <location>
        <begin position="285"/>
        <end position="294"/>
    </location>
</feature>